<dbReference type="Gene3D" id="2.120.10.70">
    <property type="entry name" value="Fucose-specific lectin"/>
    <property type="match status" value="1"/>
</dbReference>
<evidence type="ECO:0008006" key="3">
    <source>
        <dbReference type="Google" id="ProtNLM"/>
    </source>
</evidence>
<dbReference type="OrthoDB" id="4696326at2759"/>
<gene>
    <name evidence="1" type="ORF">B0T10DRAFT_558150</name>
</gene>
<organism evidence="1 2">
    <name type="scientific">Thelonectria olida</name>
    <dbReference type="NCBI Taxonomy" id="1576542"/>
    <lineage>
        <taxon>Eukaryota</taxon>
        <taxon>Fungi</taxon>
        <taxon>Dikarya</taxon>
        <taxon>Ascomycota</taxon>
        <taxon>Pezizomycotina</taxon>
        <taxon>Sordariomycetes</taxon>
        <taxon>Hypocreomycetidae</taxon>
        <taxon>Hypocreales</taxon>
        <taxon>Nectriaceae</taxon>
        <taxon>Thelonectria</taxon>
    </lineage>
</organism>
<name>A0A9P8WCG3_9HYPO</name>
<keyword evidence="2" id="KW-1185">Reference proteome</keyword>
<accession>A0A9P8WCG3</accession>
<proteinExistence type="predicted"/>
<dbReference type="SUPFAM" id="SSF89372">
    <property type="entry name" value="Fucose-specific lectin"/>
    <property type="match status" value="1"/>
</dbReference>
<evidence type="ECO:0000313" key="2">
    <source>
        <dbReference type="Proteomes" id="UP000777438"/>
    </source>
</evidence>
<sequence length="293" mass="32402">MKLLHQQAATSILYLTIGAQTVYASGLYAYYTERCIQVIAQDSNTGNILYSNCNSLDTPVFPIDKSNVLSTTSKPRNGTALAAAGWWNNENISASISFQNEDGAITNAFYECDMKTGHLVFKGKSSISSIARVDSVHEETGLSVELIGINPNAGCYRLFCHDAERHVMSISYTDARKWFDSGVVSQDPSRVFARGSSDIEIARRVEDDPWQLETFPRPLRGNSTNETKSDDIEHNKTAVPEFSLPSWRHDTQTIGISVRKDAAPIRLCIKLSSQSGDLGVVSTLQGSEVWIYY</sequence>
<dbReference type="EMBL" id="JAGPYM010000004">
    <property type="protein sequence ID" value="KAH6895986.1"/>
    <property type="molecule type" value="Genomic_DNA"/>
</dbReference>
<reference evidence="1 2" key="1">
    <citation type="journal article" date="2021" name="Nat. Commun.">
        <title>Genetic determinants of endophytism in the Arabidopsis root mycobiome.</title>
        <authorList>
            <person name="Mesny F."/>
            <person name="Miyauchi S."/>
            <person name="Thiergart T."/>
            <person name="Pickel B."/>
            <person name="Atanasova L."/>
            <person name="Karlsson M."/>
            <person name="Huettel B."/>
            <person name="Barry K.W."/>
            <person name="Haridas S."/>
            <person name="Chen C."/>
            <person name="Bauer D."/>
            <person name="Andreopoulos W."/>
            <person name="Pangilinan J."/>
            <person name="LaButti K."/>
            <person name="Riley R."/>
            <person name="Lipzen A."/>
            <person name="Clum A."/>
            <person name="Drula E."/>
            <person name="Henrissat B."/>
            <person name="Kohler A."/>
            <person name="Grigoriev I.V."/>
            <person name="Martin F.M."/>
            <person name="Hacquard S."/>
        </authorList>
    </citation>
    <scope>NUCLEOTIDE SEQUENCE [LARGE SCALE GENOMIC DNA]</scope>
    <source>
        <strain evidence="1 2">MPI-CAGE-CH-0241</strain>
    </source>
</reference>
<protein>
    <recommendedName>
        <fullName evidence="3">Fucose-specific lectin</fullName>
    </recommendedName>
</protein>
<comment type="caution">
    <text evidence="1">The sequence shown here is derived from an EMBL/GenBank/DDBJ whole genome shotgun (WGS) entry which is preliminary data.</text>
</comment>
<dbReference type="Proteomes" id="UP000777438">
    <property type="component" value="Unassembled WGS sequence"/>
</dbReference>
<dbReference type="AlphaFoldDB" id="A0A9P8WCG3"/>
<evidence type="ECO:0000313" key="1">
    <source>
        <dbReference type="EMBL" id="KAH6895986.1"/>
    </source>
</evidence>